<dbReference type="HOGENOM" id="CLU_038046_1_0_11"/>
<proteinExistence type="predicted"/>
<evidence type="ECO:0000256" key="4">
    <source>
        <dbReference type="ARBA" id="ARBA00023136"/>
    </source>
</evidence>
<name>B1VDZ9_CORU7</name>
<dbReference type="PROSITE" id="PS50850">
    <property type="entry name" value="MFS"/>
    <property type="match status" value="1"/>
</dbReference>
<feature type="transmembrane region" description="Helical" evidence="5">
    <location>
        <begin position="301"/>
        <end position="320"/>
    </location>
</feature>
<feature type="transmembrane region" description="Helical" evidence="5">
    <location>
        <begin position="381"/>
        <end position="402"/>
    </location>
</feature>
<evidence type="ECO:0000256" key="1">
    <source>
        <dbReference type="ARBA" id="ARBA00004651"/>
    </source>
</evidence>
<evidence type="ECO:0000256" key="2">
    <source>
        <dbReference type="ARBA" id="ARBA00022692"/>
    </source>
</evidence>
<dbReference type="GO" id="GO:0022857">
    <property type="term" value="F:transmembrane transporter activity"/>
    <property type="evidence" value="ECO:0007669"/>
    <property type="project" value="InterPro"/>
</dbReference>
<feature type="transmembrane region" description="Helical" evidence="5">
    <location>
        <begin position="353"/>
        <end position="374"/>
    </location>
</feature>
<feature type="transmembrane region" description="Helical" evidence="5">
    <location>
        <begin position="262"/>
        <end position="281"/>
    </location>
</feature>
<evidence type="ECO:0000313" key="8">
    <source>
        <dbReference type="Proteomes" id="UP000001727"/>
    </source>
</evidence>
<feature type="transmembrane region" description="Helical" evidence="5">
    <location>
        <begin position="327"/>
        <end position="347"/>
    </location>
</feature>
<dbReference type="eggNOG" id="COG2807">
    <property type="taxonomic scope" value="Bacteria"/>
</dbReference>
<feature type="transmembrane region" description="Helical" evidence="5">
    <location>
        <begin position="21"/>
        <end position="46"/>
    </location>
</feature>
<protein>
    <submittedName>
        <fullName evidence="7">Putative permease of the major facilitator superfamily</fullName>
    </submittedName>
</protein>
<feature type="transmembrane region" description="Helical" evidence="5">
    <location>
        <begin position="146"/>
        <end position="168"/>
    </location>
</feature>
<feature type="domain" description="Major facilitator superfamily (MFS) profile" evidence="6">
    <location>
        <begin position="19"/>
        <end position="448"/>
    </location>
</feature>
<dbReference type="AlphaFoldDB" id="B1VDZ9"/>
<keyword evidence="3 5" id="KW-1133">Transmembrane helix</keyword>
<dbReference type="SUPFAM" id="SSF103473">
    <property type="entry name" value="MFS general substrate transporter"/>
    <property type="match status" value="1"/>
</dbReference>
<feature type="transmembrane region" description="Helical" evidence="5">
    <location>
        <begin position="85"/>
        <end position="106"/>
    </location>
</feature>
<dbReference type="InterPro" id="IPR052524">
    <property type="entry name" value="MFS_Cyanate_Porter"/>
</dbReference>
<comment type="subcellular location">
    <subcellularLocation>
        <location evidence="1">Cell membrane</location>
        <topology evidence="1">Multi-pass membrane protein</topology>
    </subcellularLocation>
</comment>
<evidence type="ECO:0000256" key="3">
    <source>
        <dbReference type="ARBA" id="ARBA00022989"/>
    </source>
</evidence>
<feature type="transmembrane region" description="Helical" evidence="5">
    <location>
        <begin position="112"/>
        <end position="134"/>
    </location>
</feature>
<feature type="transmembrane region" description="Helical" evidence="5">
    <location>
        <begin position="422"/>
        <end position="443"/>
    </location>
</feature>
<dbReference type="STRING" id="504474.cu0028"/>
<dbReference type="InterPro" id="IPR036259">
    <property type="entry name" value="MFS_trans_sf"/>
</dbReference>
<gene>
    <name evidence="7" type="ordered locus">cu0028</name>
</gene>
<keyword evidence="8" id="KW-1185">Reference proteome</keyword>
<organism evidence="7 8">
    <name type="scientific">Corynebacterium urealyticum (strain ATCC 43042 / DSM 7109)</name>
    <dbReference type="NCBI Taxonomy" id="504474"/>
    <lineage>
        <taxon>Bacteria</taxon>
        <taxon>Bacillati</taxon>
        <taxon>Actinomycetota</taxon>
        <taxon>Actinomycetes</taxon>
        <taxon>Mycobacteriales</taxon>
        <taxon>Corynebacteriaceae</taxon>
        <taxon>Corynebacterium</taxon>
    </lineage>
</organism>
<keyword evidence="4 5" id="KW-0472">Membrane</keyword>
<sequence length="455" mass="46408">MTEPTGAPAGRAQRAARPSMLIALLGIFFVGLNLRPAIISVAFVIPDIRSDLALGATAAGLLTTVPLLAFVLLSMRAPGWGRRFGLARTILAALVILMVGFAIRLVPSATALFIGMAVVGVAITIGNVLLPAFIKERYPDKGGILMGVYTVSLYAGPALASGLTLPIARATGSWRIALLSWGILAVIALPLWLPQVGRVKLRPGTPAATVQLTENGGASGAAEGASAGEEPADASNAASGVASSAKAAPPAIAMSSMLRSPLAWAVSVYFAVLSVLFYTVNAWLPTMFLEQGRGENAGGEMLTVVNLVAIPCALAVSIFVHRTRSQVWATSIGSVGLGVGLAGMYFAPAHLGMAFAVLFGIGHGTATGIAFSLAMLRTRTVAGTAGLGALSQTAGYTCSAIGPVGAGALHDVLSGGGVAQPWSIVMAGLVALVVLQFLAGLWAGRDRYLEDALDN</sequence>
<dbReference type="GO" id="GO:0005886">
    <property type="term" value="C:plasma membrane"/>
    <property type="evidence" value="ECO:0007669"/>
    <property type="project" value="UniProtKB-SubCell"/>
</dbReference>
<dbReference type="KEGG" id="cur:cu0028"/>
<evidence type="ECO:0000256" key="5">
    <source>
        <dbReference type="SAM" id="Phobius"/>
    </source>
</evidence>
<dbReference type="RefSeq" id="WP_012359294.1">
    <property type="nucleotide sequence ID" value="NC_010545.1"/>
</dbReference>
<reference evidence="7 8" key="1">
    <citation type="journal article" date="2008" name="J. Biotechnol.">
        <title>The lifestyle of Corynebacterium urealyticum derived from its complete genome sequence established by pyrosequencing.</title>
        <authorList>
            <person name="Tauch A."/>
            <person name="Trost E."/>
            <person name="Tilker A."/>
            <person name="Ludewig U."/>
            <person name="Schneiker S."/>
            <person name="Goesmann A."/>
            <person name="Arnold W."/>
            <person name="Bekel T."/>
            <person name="Brinkrolf K."/>
            <person name="Brune I."/>
            <person name="Goetker S."/>
            <person name="Kalinowski J."/>
            <person name="Kamp P.-B."/>
            <person name="Lobo F.P."/>
            <person name="Viehoever P."/>
            <person name="Weisshaar B."/>
            <person name="Soriano F."/>
            <person name="Droege M."/>
            <person name="Puehler A."/>
        </authorList>
    </citation>
    <scope>NUCLEOTIDE SEQUENCE [LARGE SCALE GENOMIC DNA]</scope>
    <source>
        <strain evidence="8">ATCC 43042 / DSM 7109</strain>
    </source>
</reference>
<evidence type="ECO:0000259" key="6">
    <source>
        <dbReference type="PROSITE" id="PS50850"/>
    </source>
</evidence>
<dbReference type="EMBL" id="AM942444">
    <property type="protein sequence ID" value="CAQ03988.1"/>
    <property type="molecule type" value="Genomic_DNA"/>
</dbReference>
<dbReference type="PANTHER" id="PTHR23523:SF2">
    <property type="entry name" value="2-NITROIMIDAZOLE TRANSPORTER"/>
    <property type="match status" value="1"/>
</dbReference>
<dbReference type="Proteomes" id="UP000001727">
    <property type="component" value="Chromosome"/>
</dbReference>
<dbReference type="PANTHER" id="PTHR23523">
    <property type="match status" value="1"/>
</dbReference>
<dbReference type="Gene3D" id="1.20.1250.20">
    <property type="entry name" value="MFS general substrate transporter like domains"/>
    <property type="match status" value="1"/>
</dbReference>
<accession>B1VDZ9</accession>
<dbReference type="Pfam" id="PF07690">
    <property type="entry name" value="MFS_1"/>
    <property type="match status" value="1"/>
</dbReference>
<feature type="transmembrane region" description="Helical" evidence="5">
    <location>
        <begin position="174"/>
        <end position="193"/>
    </location>
</feature>
<dbReference type="GeneID" id="60604829"/>
<keyword evidence="2 5" id="KW-0812">Transmembrane</keyword>
<dbReference type="InterPro" id="IPR011701">
    <property type="entry name" value="MFS"/>
</dbReference>
<dbReference type="InterPro" id="IPR020846">
    <property type="entry name" value="MFS_dom"/>
</dbReference>
<evidence type="ECO:0000313" key="7">
    <source>
        <dbReference type="EMBL" id="CAQ03988.1"/>
    </source>
</evidence>
<feature type="transmembrane region" description="Helical" evidence="5">
    <location>
        <begin position="52"/>
        <end position="73"/>
    </location>
</feature>